<dbReference type="InterPro" id="IPR027417">
    <property type="entry name" value="P-loop_NTPase"/>
</dbReference>
<dbReference type="InterPro" id="IPR048333">
    <property type="entry name" value="HA2_WH"/>
</dbReference>
<dbReference type="SUPFAM" id="SSF52540">
    <property type="entry name" value="P-loop containing nucleoside triphosphate hydrolases"/>
    <property type="match status" value="1"/>
</dbReference>
<feature type="compositionally biased region" description="Basic and acidic residues" evidence="10">
    <location>
        <begin position="226"/>
        <end position="236"/>
    </location>
</feature>
<dbReference type="Proteomes" id="UP000186922">
    <property type="component" value="Unassembled WGS sequence"/>
</dbReference>
<comment type="caution">
    <text evidence="13">The sequence shown here is derived from an EMBL/GenBank/DDBJ whole genome shotgun (WGS) entry which is preliminary data.</text>
</comment>
<dbReference type="EMBL" id="BDGG01000011">
    <property type="protein sequence ID" value="GAV05068.1"/>
    <property type="molecule type" value="Genomic_DNA"/>
</dbReference>
<proteinExistence type="inferred from homology"/>
<feature type="compositionally biased region" description="Basic and acidic residues" evidence="10">
    <location>
        <begin position="260"/>
        <end position="270"/>
    </location>
</feature>
<name>A0A1D1VZ01_RAMVA</name>
<dbReference type="GO" id="GO:0003723">
    <property type="term" value="F:RNA binding"/>
    <property type="evidence" value="ECO:0007669"/>
    <property type="project" value="TreeGrafter"/>
</dbReference>
<dbReference type="STRING" id="947166.A0A1D1VZ01"/>
<gene>
    <name evidence="13" type="primary">RvY_15254-1</name>
    <name evidence="13" type="synonym">RvY_15254.1</name>
    <name evidence="13" type="ORF">RvY_15254</name>
</gene>
<dbReference type="Pfam" id="PF04408">
    <property type="entry name" value="WHD_HA2"/>
    <property type="match status" value="1"/>
</dbReference>
<feature type="region of interest" description="Disordered" evidence="10">
    <location>
        <begin position="1186"/>
        <end position="1207"/>
    </location>
</feature>
<dbReference type="Pfam" id="PF00271">
    <property type="entry name" value="Helicase_C"/>
    <property type="match status" value="1"/>
</dbReference>
<evidence type="ECO:0000256" key="3">
    <source>
        <dbReference type="ARBA" id="ARBA00022741"/>
    </source>
</evidence>
<feature type="compositionally biased region" description="Basic and acidic residues" evidence="10">
    <location>
        <begin position="120"/>
        <end position="143"/>
    </location>
</feature>
<dbReference type="GO" id="GO:0005524">
    <property type="term" value="F:ATP binding"/>
    <property type="evidence" value="ECO:0007669"/>
    <property type="project" value="UniProtKB-KW"/>
</dbReference>
<feature type="compositionally biased region" description="Basic and acidic residues" evidence="10">
    <location>
        <begin position="329"/>
        <end position="342"/>
    </location>
</feature>
<keyword evidence="2" id="KW-0507">mRNA processing</keyword>
<dbReference type="InterPro" id="IPR007502">
    <property type="entry name" value="Helicase-assoc_dom"/>
</dbReference>
<feature type="region of interest" description="Disordered" evidence="10">
    <location>
        <begin position="312"/>
        <end position="360"/>
    </location>
</feature>
<feature type="compositionally biased region" description="Basic and acidic residues" evidence="10">
    <location>
        <begin position="97"/>
        <end position="109"/>
    </location>
</feature>
<evidence type="ECO:0000256" key="7">
    <source>
        <dbReference type="ARBA" id="ARBA00023187"/>
    </source>
</evidence>
<dbReference type="GO" id="GO:0003006">
    <property type="term" value="P:developmental process involved in reproduction"/>
    <property type="evidence" value="ECO:0007669"/>
    <property type="project" value="UniProtKB-ARBA"/>
</dbReference>
<dbReference type="FunFam" id="1.20.120.1080:FF:000001">
    <property type="entry name" value="Pre-mRNA-splicing factor ATP-dependent RNA helicase"/>
    <property type="match status" value="1"/>
</dbReference>
<dbReference type="SMART" id="SM00490">
    <property type="entry name" value="HELICc"/>
    <property type="match status" value="1"/>
</dbReference>
<evidence type="ECO:0000256" key="2">
    <source>
        <dbReference type="ARBA" id="ARBA00022664"/>
    </source>
</evidence>
<reference evidence="13 14" key="1">
    <citation type="journal article" date="2016" name="Nat. Commun.">
        <title>Extremotolerant tardigrade genome and improved radiotolerance of human cultured cells by tardigrade-unique protein.</title>
        <authorList>
            <person name="Hashimoto T."/>
            <person name="Horikawa D.D."/>
            <person name="Saito Y."/>
            <person name="Kuwahara H."/>
            <person name="Kozuka-Hata H."/>
            <person name="Shin-I T."/>
            <person name="Minakuchi Y."/>
            <person name="Ohishi K."/>
            <person name="Motoyama A."/>
            <person name="Aizu T."/>
            <person name="Enomoto A."/>
            <person name="Kondo K."/>
            <person name="Tanaka S."/>
            <person name="Hara Y."/>
            <person name="Koshikawa S."/>
            <person name="Sagara H."/>
            <person name="Miura T."/>
            <person name="Yokobori S."/>
            <person name="Miyagawa K."/>
            <person name="Suzuki Y."/>
            <person name="Kubo T."/>
            <person name="Oyama M."/>
            <person name="Kohara Y."/>
            <person name="Fujiyama A."/>
            <person name="Arakawa K."/>
            <person name="Katayama T."/>
            <person name="Toyoda A."/>
            <person name="Kunieda T."/>
        </authorList>
    </citation>
    <scope>NUCLEOTIDE SEQUENCE [LARGE SCALE GENOMIC DNA]</scope>
    <source>
        <strain evidence="13 14">YOKOZUNA-1</strain>
    </source>
</reference>
<dbReference type="GO" id="GO:0016787">
    <property type="term" value="F:hydrolase activity"/>
    <property type="evidence" value="ECO:0007669"/>
    <property type="project" value="UniProtKB-KW"/>
</dbReference>
<dbReference type="PANTHER" id="PTHR18934">
    <property type="entry name" value="ATP-DEPENDENT RNA HELICASE"/>
    <property type="match status" value="1"/>
</dbReference>
<evidence type="ECO:0000313" key="14">
    <source>
        <dbReference type="Proteomes" id="UP000186922"/>
    </source>
</evidence>
<dbReference type="GO" id="GO:0006397">
    <property type="term" value="P:mRNA processing"/>
    <property type="evidence" value="ECO:0007669"/>
    <property type="project" value="UniProtKB-KW"/>
</dbReference>
<dbReference type="InterPro" id="IPR014001">
    <property type="entry name" value="Helicase_ATP-bd"/>
</dbReference>
<dbReference type="InterPro" id="IPR002464">
    <property type="entry name" value="DNA/RNA_helicase_DEAH_CS"/>
</dbReference>
<keyword evidence="7" id="KW-0508">mRNA splicing</keyword>
<feature type="compositionally biased region" description="Polar residues" evidence="10">
    <location>
        <begin position="1196"/>
        <end position="1207"/>
    </location>
</feature>
<dbReference type="SMART" id="SM00847">
    <property type="entry name" value="HA2"/>
    <property type="match status" value="1"/>
</dbReference>
<keyword evidence="4" id="KW-0378">Hydrolase</keyword>
<feature type="compositionally biased region" description="Basic and acidic residues" evidence="10">
    <location>
        <begin position="78"/>
        <end position="90"/>
    </location>
</feature>
<evidence type="ECO:0000256" key="5">
    <source>
        <dbReference type="ARBA" id="ARBA00022806"/>
    </source>
</evidence>
<dbReference type="EC" id="3.6.4.13" evidence="1"/>
<dbReference type="FunFam" id="3.40.50.300:FF:000313">
    <property type="entry name" value="Pre-mRNA-splicing factor ATP-dependent RNA helicase PRP16"/>
    <property type="match status" value="1"/>
</dbReference>
<feature type="domain" description="Helicase ATP-binding" evidence="11">
    <location>
        <begin position="521"/>
        <end position="684"/>
    </location>
</feature>
<comment type="catalytic activity">
    <reaction evidence="9">
        <text>ATP + H2O = ADP + phosphate + H(+)</text>
        <dbReference type="Rhea" id="RHEA:13065"/>
        <dbReference type="ChEBI" id="CHEBI:15377"/>
        <dbReference type="ChEBI" id="CHEBI:15378"/>
        <dbReference type="ChEBI" id="CHEBI:30616"/>
        <dbReference type="ChEBI" id="CHEBI:43474"/>
        <dbReference type="ChEBI" id="CHEBI:456216"/>
        <dbReference type="EC" id="3.6.4.13"/>
    </reaction>
</comment>
<accession>A0A1D1VZ01</accession>
<evidence type="ECO:0000259" key="12">
    <source>
        <dbReference type="PROSITE" id="PS51194"/>
    </source>
</evidence>
<keyword evidence="14" id="KW-1185">Reference proteome</keyword>
<evidence type="ECO:0000256" key="6">
    <source>
        <dbReference type="ARBA" id="ARBA00022840"/>
    </source>
</evidence>
<dbReference type="InterPro" id="IPR011709">
    <property type="entry name" value="DEAD-box_helicase_OB_fold"/>
</dbReference>
<feature type="compositionally biased region" description="Polar residues" evidence="10">
    <location>
        <begin position="1"/>
        <end position="15"/>
    </location>
</feature>
<dbReference type="PROSITE" id="PS51192">
    <property type="entry name" value="HELICASE_ATP_BIND_1"/>
    <property type="match status" value="1"/>
</dbReference>
<evidence type="ECO:0000256" key="8">
    <source>
        <dbReference type="ARBA" id="ARBA00038040"/>
    </source>
</evidence>
<keyword evidence="3" id="KW-0547">Nucleotide-binding</keyword>
<keyword evidence="6" id="KW-0067">ATP-binding</keyword>
<dbReference type="PROSITE" id="PS51194">
    <property type="entry name" value="HELICASE_CTER"/>
    <property type="match status" value="1"/>
</dbReference>
<evidence type="ECO:0000256" key="10">
    <source>
        <dbReference type="SAM" id="MobiDB-lite"/>
    </source>
</evidence>
<protein>
    <recommendedName>
        <fullName evidence="1">RNA helicase</fullName>
        <ecNumber evidence="1">3.6.4.13</ecNumber>
    </recommendedName>
</protein>
<keyword evidence="5" id="KW-0347">Helicase</keyword>
<dbReference type="FunFam" id="3.40.50.300:FF:000007">
    <property type="entry name" value="Pre-mRNA-splicing factor ATP-dependent RNA helicase"/>
    <property type="match status" value="1"/>
</dbReference>
<dbReference type="GO" id="GO:0008380">
    <property type="term" value="P:RNA splicing"/>
    <property type="evidence" value="ECO:0007669"/>
    <property type="project" value="UniProtKB-KW"/>
</dbReference>
<dbReference type="InterPro" id="IPR001650">
    <property type="entry name" value="Helicase_C-like"/>
</dbReference>
<feature type="compositionally biased region" description="Basic and acidic residues" evidence="10">
    <location>
        <begin position="159"/>
        <end position="217"/>
    </location>
</feature>
<dbReference type="InterPro" id="IPR011545">
    <property type="entry name" value="DEAD/DEAH_box_helicase_dom"/>
</dbReference>
<dbReference type="Gene3D" id="1.20.120.1080">
    <property type="match status" value="1"/>
</dbReference>
<dbReference type="Pfam" id="PF00270">
    <property type="entry name" value="DEAD"/>
    <property type="match status" value="1"/>
</dbReference>
<dbReference type="SMART" id="SM00487">
    <property type="entry name" value="DEXDc"/>
    <property type="match status" value="1"/>
</dbReference>
<dbReference type="AlphaFoldDB" id="A0A1D1VZ01"/>
<evidence type="ECO:0000313" key="13">
    <source>
        <dbReference type="EMBL" id="GAV05068.1"/>
    </source>
</evidence>
<dbReference type="Pfam" id="PF07717">
    <property type="entry name" value="OB_NTP_bind"/>
    <property type="match status" value="1"/>
</dbReference>
<feature type="region of interest" description="Disordered" evidence="10">
    <location>
        <begin position="1"/>
        <end position="270"/>
    </location>
</feature>
<evidence type="ECO:0000259" key="11">
    <source>
        <dbReference type="PROSITE" id="PS51192"/>
    </source>
</evidence>
<feature type="domain" description="Helicase C-terminal" evidence="12">
    <location>
        <begin position="698"/>
        <end position="881"/>
    </location>
</feature>
<comment type="similarity">
    <text evidence="8">Belongs to the DEAD box helicase family. DEAH subfamily. PRP16 sub-subfamily.</text>
</comment>
<evidence type="ECO:0000256" key="9">
    <source>
        <dbReference type="ARBA" id="ARBA00047984"/>
    </source>
</evidence>
<dbReference type="Pfam" id="PF21010">
    <property type="entry name" value="HA2_C"/>
    <property type="match status" value="1"/>
</dbReference>
<dbReference type="CDD" id="cd18791">
    <property type="entry name" value="SF2_C_RHA"/>
    <property type="match status" value="1"/>
</dbReference>
<evidence type="ECO:0000256" key="4">
    <source>
        <dbReference type="ARBA" id="ARBA00022801"/>
    </source>
</evidence>
<sequence length="1207" mass="137730">MSAALSSDRASSVSRFDNDAVREKEGLGRRPREGSVHRLEGSDPHDRGGLQLKKEGPAVPRDISSLHRLAGSSPQDRGGLEIRKPSESRDGSATPQIKREQSVDSDFKPPKPSLLGLDRLAAEKRKAQDVEDENTRIEREKKQYRAYATEASATPGISDEVREKLADQHRARDRRQQITSQKEHERDRERKDWRRENDRSSRRDHNSERNRYPESPRHGARTPRMSPKDTPSRSHWEEDDLALSRRPQSTPFTPSYKYNDWADDKKRIGSTLRRDRAVKVEDGEDGEKFATEMERREWEEEQKQLDRNWYDMDEGNDLEHGAFDNVSDEYTRKKEEQLEEKKQKKQSALQRQHNRDNMLWETSRMVRSGVVVKLDHNEDFEEDNEARVHLLVHNIVPPFLDGRIVFTKTTEPVIPVKDPTSDLAVVARKGSEMVRRHRLQKEKQKIVQREMNMAGTQMGNILGIKEVKEDVVDENKDFRAGHKFADHMQEKTEAVSNFARSKTFTQQRQYLPIFAVREELLNIIRENSVVVIVGETGSGKTTQLTQYLMEDGYAKVGMIACTQPRRVAAMSVAKRVSEEMQCKLGGTVGYAIRFEDCTSDETVIKYMTDGILLRESLREPDLDQYSAIVMDEAHERSLNTDVLFGLLREVVARRHDLKLIVTSATMDSDKFAQFFGGVPVYIIPGRTFPVEIAYAKNPVEDYVDAAVKECIKVHLTASTGDILVFLPGQEDIEVACELIKERLAQIDEAPALTLLPIYSQLPSDLQAKVFMKSPDGSRKCVVSTNIAETSLTVDGIMYVVDAGYCKLKVYNPRIGMDALQIYPISQANANQRSGRAGRTGPGKCYRLYTTKQYKDEMLVSTVPEVQRTNLANVCLLLKSLGVQNLLDFHFMDPPPQDNMLNSMFQLWILGALDNTGNLTPLGRSMAEFPLDPAMSKMLIVAYDMACNTEILTIVSMLSVPSIFYRPPGKEEESDAKREKFQVAESDHLTFLNVFNQWKQNGESSNWCRDNYVHAKAMKKVNEVRLQLKEIMDQHKMRLRSCGSDWDVVRKCICSAYFHQGCRLKGLGEYVSLRTGMPCHLHPTSALYGMGFQPDYVVYHELVMTSKEYMQCVTAVDGQWLAELGPMFYSVKESAKTRNEKRKNFQAIEMTMEQEMSIAQKQMQEIKSKEALTPMSVKKRMQIVTPGIKSEPGTPFTPRQHNSSRYGL</sequence>
<dbReference type="PANTHER" id="PTHR18934:SF91">
    <property type="entry name" value="PRE-MRNA-SPLICING FACTOR ATP-DEPENDENT RNA HELICASE PRP16"/>
    <property type="match status" value="1"/>
</dbReference>
<organism evidence="13 14">
    <name type="scientific">Ramazzottius varieornatus</name>
    <name type="common">Water bear</name>
    <name type="synonym">Tardigrade</name>
    <dbReference type="NCBI Taxonomy" id="947166"/>
    <lineage>
        <taxon>Eukaryota</taxon>
        <taxon>Metazoa</taxon>
        <taxon>Ecdysozoa</taxon>
        <taxon>Tardigrada</taxon>
        <taxon>Eutardigrada</taxon>
        <taxon>Parachela</taxon>
        <taxon>Hypsibioidea</taxon>
        <taxon>Ramazzottiidae</taxon>
        <taxon>Ramazzottius</taxon>
    </lineage>
</organism>
<dbReference type="Gene3D" id="3.40.50.300">
    <property type="entry name" value="P-loop containing nucleotide triphosphate hydrolases"/>
    <property type="match status" value="2"/>
</dbReference>
<dbReference type="GO" id="GO:0034458">
    <property type="term" value="F:3'-5' RNA helicase activity"/>
    <property type="evidence" value="ECO:0007669"/>
    <property type="project" value="TreeGrafter"/>
</dbReference>
<dbReference type="OrthoDB" id="10253254at2759"/>
<dbReference type="PROSITE" id="PS00690">
    <property type="entry name" value="DEAH_ATP_HELICASE"/>
    <property type="match status" value="1"/>
</dbReference>
<evidence type="ECO:0000256" key="1">
    <source>
        <dbReference type="ARBA" id="ARBA00012552"/>
    </source>
</evidence>
<feature type="compositionally biased region" description="Basic and acidic residues" evidence="10">
    <location>
        <begin position="16"/>
        <end position="56"/>
    </location>
</feature>